<organism evidence="2 3">
    <name type="scientific">Actinospica acidithermotolerans</name>
    <dbReference type="NCBI Taxonomy" id="2828514"/>
    <lineage>
        <taxon>Bacteria</taxon>
        <taxon>Bacillati</taxon>
        <taxon>Actinomycetota</taxon>
        <taxon>Actinomycetes</taxon>
        <taxon>Catenulisporales</taxon>
        <taxon>Actinospicaceae</taxon>
        <taxon>Actinospica</taxon>
    </lineage>
</organism>
<keyword evidence="3" id="KW-1185">Reference proteome</keyword>
<dbReference type="InterPro" id="IPR001387">
    <property type="entry name" value="Cro/C1-type_HTH"/>
</dbReference>
<sequence>MPESTGALRLRRELGHALRRIREERGMTIAEVTTAMKGRYGSSFSITKLSRMETARRSVIPRDVHDLCMIYEVPDDERERLVELAKLAHDSGSPVTLDKQLSGYLLYVALEEIATGIREFASSFVPGLLQTPGYARVVESLQFIAPEYYSPYSEIEDLPRNADDRVKLRLKRQELLEQEDAMSFHVLIDESVLRRRLPDQETMRDQLQHLITMSQKPHVTMQVIPFAAGLYPGSETSQWLILDYTDSTDQASTTVYMETANGAQIIEREADVSRMAGTFDALTHLALDPHATRTLLESILAGLD</sequence>
<gene>
    <name evidence="2" type="ORF">KDK95_32015</name>
</gene>
<dbReference type="AlphaFoldDB" id="A0A941EE05"/>
<dbReference type="Gene3D" id="1.10.260.40">
    <property type="entry name" value="lambda repressor-like DNA-binding domains"/>
    <property type="match status" value="1"/>
</dbReference>
<dbReference type="InterPro" id="IPR010982">
    <property type="entry name" value="Lambda_DNA-bd_dom_sf"/>
</dbReference>
<evidence type="ECO:0000313" key="3">
    <source>
        <dbReference type="Proteomes" id="UP000676325"/>
    </source>
</evidence>
<evidence type="ECO:0000259" key="1">
    <source>
        <dbReference type="Pfam" id="PF19054"/>
    </source>
</evidence>
<dbReference type="GO" id="GO:0003677">
    <property type="term" value="F:DNA binding"/>
    <property type="evidence" value="ECO:0007669"/>
    <property type="project" value="InterPro"/>
</dbReference>
<comment type="caution">
    <text evidence="2">The sequence shown here is derived from an EMBL/GenBank/DDBJ whole genome shotgun (WGS) entry which is preliminary data.</text>
</comment>
<dbReference type="InterPro" id="IPR043917">
    <property type="entry name" value="DUF5753"/>
</dbReference>
<dbReference type="EMBL" id="JAGSOH010000171">
    <property type="protein sequence ID" value="MBR7830975.1"/>
    <property type="molecule type" value="Genomic_DNA"/>
</dbReference>
<dbReference type="Pfam" id="PF19054">
    <property type="entry name" value="DUF5753"/>
    <property type="match status" value="1"/>
</dbReference>
<feature type="domain" description="DUF5753" evidence="1">
    <location>
        <begin position="107"/>
        <end position="297"/>
    </location>
</feature>
<dbReference type="Pfam" id="PF13560">
    <property type="entry name" value="HTH_31"/>
    <property type="match status" value="1"/>
</dbReference>
<dbReference type="RefSeq" id="WP_212522094.1">
    <property type="nucleotide sequence ID" value="NZ_JAGSOH010000171.1"/>
</dbReference>
<reference evidence="2" key="1">
    <citation type="submission" date="2021-04" db="EMBL/GenBank/DDBJ databases">
        <title>Genome based classification of Actinospica acidithermotolerans sp. nov., an actinobacterium isolated from an Indonesian hot spring.</title>
        <authorList>
            <person name="Kusuma A.B."/>
            <person name="Putra K.E."/>
            <person name="Nafisah S."/>
            <person name="Loh J."/>
            <person name="Nouioui I."/>
            <person name="Goodfellow M."/>
        </authorList>
    </citation>
    <scope>NUCLEOTIDE SEQUENCE</scope>
    <source>
        <strain evidence="2">MGRD01-02</strain>
    </source>
</reference>
<name>A0A941EE05_9ACTN</name>
<dbReference type="Proteomes" id="UP000676325">
    <property type="component" value="Unassembled WGS sequence"/>
</dbReference>
<protein>
    <submittedName>
        <fullName evidence="2">Helix-turn-helix domain-containing protein</fullName>
    </submittedName>
</protein>
<accession>A0A941EE05</accession>
<evidence type="ECO:0000313" key="2">
    <source>
        <dbReference type="EMBL" id="MBR7830975.1"/>
    </source>
</evidence>
<proteinExistence type="predicted"/>
<dbReference type="CDD" id="cd00093">
    <property type="entry name" value="HTH_XRE"/>
    <property type="match status" value="1"/>
</dbReference>